<keyword evidence="8" id="KW-0520">NAD</keyword>
<dbReference type="NCBIfam" id="TIGR00676">
    <property type="entry name" value="fadh2"/>
    <property type="match status" value="1"/>
</dbReference>
<dbReference type="AlphaFoldDB" id="A0A354YSS0"/>
<sequence length="295" mass="33483">MRIIELYRQKVPLLSLEIFPPRMAYPLESVFDTVQELKKLNPAYISVTYGAGGSNRERTVEIAARVKKEYGIEAQAHLTCIGHRQEDIKNILARLNREGICNIMALRGDIPEDEPEFDSSRQEYHYAFELIRDIRAAYGDSFGIAAAAHPEGHPECPRLKDDIFHLKNKADNGVDFLITQLFFDNRIFFDFWERCQATGINCPVIPGIMPVLNAGQIKRMIYLCGASMPARLLKLVDKYEKEPADMEKAGIDYASQQIKELLENAVAGVHLYSMNKPRQISEIVYNIGLAYPGKD</sequence>
<evidence type="ECO:0000256" key="9">
    <source>
        <dbReference type="ARBA" id="ARBA00023167"/>
    </source>
</evidence>
<evidence type="ECO:0000256" key="10">
    <source>
        <dbReference type="ARBA" id="ARBA00034478"/>
    </source>
</evidence>
<dbReference type="InterPro" id="IPR003171">
    <property type="entry name" value="Mehydrof_redctse-like"/>
</dbReference>
<dbReference type="GO" id="GO:0009086">
    <property type="term" value="P:methionine biosynthetic process"/>
    <property type="evidence" value="ECO:0007669"/>
    <property type="project" value="UniProtKB-KW"/>
</dbReference>
<evidence type="ECO:0000256" key="6">
    <source>
        <dbReference type="ARBA" id="ARBA00022827"/>
    </source>
</evidence>
<dbReference type="GO" id="GO:0071949">
    <property type="term" value="F:FAD binding"/>
    <property type="evidence" value="ECO:0007669"/>
    <property type="project" value="TreeGrafter"/>
</dbReference>
<reference evidence="13 14" key="1">
    <citation type="journal article" date="2018" name="Nat. Biotechnol.">
        <title>A standardized bacterial taxonomy based on genome phylogeny substantially revises the tree of life.</title>
        <authorList>
            <person name="Parks D.H."/>
            <person name="Chuvochina M."/>
            <person name="Waite D.W."/>
            <person name="Rinke C."/>
            <person name="Skarshewski A."/>
            <person name="Chaumeil P.A."/>
            <person name="Hugenholtz P."/>
        </authorList>
    </citation>
    <scope>NUCLEOTIDE SEQUENCE [LARGE SCALE GENOMIC DNA]</scope>
    <source>
        <strain evidence="13">UBA10948</strain>
    </source>
</reference>
<evidence type="ECO:0000256" key="5">
    <source>
        <dbReference type="ARBA" id="ARBA00022630"/>
    </source>
</evidence>
<gene>
    <name evidence="13" type="primary">metF</name>
    <name evidence="13" type="ORF">DDZ44_00525</name>
</gene>
<dbReference type="STRING" id="378794.GCA_001570625_01713"/>
<evidence type="ECO:0000256" key="4">
    <source>
        <dbReference type="ARBA" id="ARBA00022605"/>
    </source>
</evidence>
<name>A0A354YSS0_9FIRM</name>
<dbReference type="UniPathway" id="UPA00193"/>
<keyword evidence="9" id="KW-0486">Methionine biosynthesis</keyword>
<comment type="cofactor">
    <cofactor evidence="1 12">
        <name>FAD</name>
        <dbReference type="ChEBI" id="CHEBI:57692"/>
    </cofactor>
</comment>
<dbReference type="GO" id="GO:0005829">
    <property type="term" value="C:cytosol"/>
    <property type="evidence" value="ECO:0007669"/>
    <property type="project" value="InterPro"/>
</dbReference>
<dbReference type="EMBL" id="DNZF01000014">
    <property type="protein sequence ID" value="HBK52408.1"/>
    <property type="molecule type" value="Genomic_DNA"/>
</dbReference>
<evidence type="ECO:0000256" key="8">
    <source>
        <dbReference type="ARBA" id="ARBA00023027"/>
    </source>
</evidence>
<evidence type="ECO:0000256" key="2">
    <source>
        <dbReference type="ARBA" id="ARBA00004777"/>
    </source>
</evidence>
<dbReference type="RefSeq" id="WP_061214184.1">
    <property type="nucleotide sequence ID" value="NZ_DCDX01000021.1"/>
</dbReference>
<comment type="pathway">
    <text evidence="10">Amino-acid biosynthesis; L-methionine biosynthesis via de novo pathway.</text>
</comment>
<keyword evidence="4" id="KW-0028">Amino-acid biosynthesis</keyword>
<evidence type="ECO:0000256" key="3">
    <source>
        <dbReference type="ARBA" id="ARBA00006743"/>
    </source>
</evidence>
<keyword evidence="5 12" id="KW-0285">Flavoprotein</keyword>
<dbReference type="GO" id="GO:0106312">
    <property type="term" value="F:methylenetetrahydrofolate reductase (NADH) activity"/>
    <property type="evidence" value="ECO:0007669"/>
    <property type="project" value="UniProtKB-EC"/>
</dbReference>
<comment type="catalytic activity">
    <reaction evidence="11">
        <text>(6S)-5-methyl-5,6,7,8-tetrahydrofolate + NAD(+) = (6R)-5,10-methylene-5,6,7,8-tetrahydrofolate + NADH + H(+)</text>
        <dbReference type="Rhea" id="RHEA:19821"/>
        <dbReference type="ChEBI" id="CHEBI:15378"/>
        <dbReference type="ChEBI" id="CHEBI:15636"/>
        <dbReference type="ChEBI" id="CHEBI:18608"/>
        <dbReference type="ChEBI" id="CHEBI:57540"/>
        <dbReference type="ChEBI" id="CHEBI:57945"/>
        <dbReference type="EC" id="1.5.1.54"/>
    </reaction>
    <physiologicalReaction direction="right-to-left" evidence="11">
        <dbReference type="Rhea" id="RHEA:19823"/>
    </physiologicalReaction>
</comment>
<evidence type="ECO:0000256" key="1">
    <source>
        <dbReference type="ARBA" id="ARBA00001974"/>
    </source>
</evidence>
<dbReference type="SUPFAM" id="SSF51730">
    <property type="entry name" value="FAD-linked oxidoreductase"/>
    <property type="match status" value="1"/>
</dbReference>
<keyword evidence="7 12" id="KW-0560">Oxidoreductase</keyword>
<comment type="similarity">
    <text evidence="3 12">Belongs to the methylenetetrahydrofolate reductase family.</text>
</comment>
<dbReference type="Gene3D" id="3.20.20.220">
    <property type="match status" value="1"/>
</dbReference>
<dbReference type="InterPro" id="IPR004620">
    <property type="entry name" value="MTHF_reductase_bac"/>
</dbReference>
<dbReference type="CDD" id="cd00537">
    <property type="entry name" value="MTHFR"/>
    <property type="match status" value="1"/>
</dbReference>
<evidence type="ECO:0000256" key="11">
    <source>
        <dbReference type="ARBA" id="ARBA00048628"/>
    </source>
</evidence>
<dbReference type="PANTHER" id="PTHR45754:SF3">
    <property type="entry name" value="METHYLENETETRAHYDROFOLATE REDUCTASE (NADPH)"/>
    <property type="match status" value="1"/>
</dbReference>
<dbReference type="EC" id="1.5.1.54" evidence="12"/>
<comment type="caution">
    <text evidence="13">The sequence shown here is derived from an EMBL/GenBank/DDBJ whole genome shotgun (WGS) entry which is preliminary data.</text>
</comment>
<comment type="pathway">
    <text evidence="2 12">One-carbon metabolism; tetrahydrofolate interconversion.</text>
</comment>
<dbReference type="PANTHER" id="PTHR45754">
    <property type="entry name" value="METHYLENETETRAHYDROFOLATE REDUCTASE"/>
    <property type="match status" value="1"/>
</dbReference>
<organism evidence="13 14">
    <name type="scientific">Syntrophomonas wolfei</name>
    <dbReference type="NCBI Taxonomy" id="863"/>
    <lineage>
        <taxon>Bacteria</taxon>
        <taxon>Bacillati</taxon>
        <taxon>Bacillota</taxon>
        <taxon>Clostridia</taxon>
        <taxon>Eubacteriales</taxon>
        <taxon>Syntrophomonadaceae</taxon>
        <taxon>Syntrophomonas</taxon>
    </lineage>
</organism>
<evidence type="ECO:0000256" key="7">
    <source>
        <dbReference type="ARBA" id="ARBA00023002"/>
    </source>
</evidence>
<accession>A0A354YSS0</accession>
<evidence type="ECO:0000313" key="13">
    <source>
        <dbReference type="EMBL" id="HBK52408.1"/>
    </source>
</evidence>
<evidence type="ECO:0000313" key="14">
    <source>
        <dbReference type="Proteomes" id="UP000263273"/>
    </source>
</evidence>
<dbReference type="Proteomes" id="UP000263273">
    <property type="component" value="Unassembled WGS sequence"/>
</dbReference>
<proteinExistence type="inferred from homology"/>
<dbReference type="Pfam" id="PF02219">
    <property type="entry name" value="MTHFR"/>
    <property type="match status" value="1"/>
</dbReference>
<protein>
    <recommendedName>
        <fullName evidence="12">Methylenetetrahydrofolate reductase</fullName>
        <ecNumber evidence="12">1.5.1.54</ecNumber>
    </recommendedName>
</protein>
<dbReference type="InterPro" id="IPR029041">
    <property type="entry name" value="FAD-linked_oxidoreductase-like"/>
</dbReference>
<evidence type="ECO:0000256" key="12">
    <source>
        <dbReference type="RuleBase" id="RU003862"/>
    </source>
</evidence>
<keyword evidence="6 12" id="KW-0274">FAD</keyword>
<dbReference type="GO" id="GO:0035999">
    <property type="term" value="P:tetrahydrofolate interconversion"/>
    <property type="evidence" value="ECO:0007669"/>
    <property type="project" value="UniProtKB-UniPathway"/>
</dbReference>